<dbReference type="EC" id="2.1.1.10" evidence="10"/>
<dbReference type="PANTHER" id="PTHR11103">
    <property type="entry name" value="SLR1189 PROTEIN"/>
    <property type="match status" value="1"/>
</dbReference>
<dbReference type="GO" id="GO:0006555">
    <property type="term" value="P:methionine metabolic process"/>
    <property type="evidence" value="ECO:0007669"/>
    <property type="project" value="InterPro"/>
</dbReference>
<comment type="pathway">
    <text evidence="2">One-carbon metabolism; tetrahydrofolate interconversion.</text>
</comment>
<evidence type="ECO:0000256" key="1">
    <source>
        <dbReference type="ARBA" id="ARBA00001974"/>
    </source>
</evidence>
<dbReference type="GO" id="GO:0032259">
    <property type="term" value="P:methylation"/>
    <property type="evidence" value="ECO:0007669"/>
    <property type="project" value="UniProtKB-KW"/>
</dbReference>
<proteinExistence type="predicted"/>
<dbReference type="NCBIfam" id="NF006396">
    <property type="entry name" value="PRK08645.1"/>
    <property type="match status" value="1"/>
</dbReference>
<evidence type="ECO:0000256" key="3">
    <source>
        <dbReference type="ARBA" id="ARBA00022603"/>
    </source>
</evidence>
<feature type="binding site" evidence="8">
    <location>
        <position position="195"/>
    </location>
    <ligand>
        <name>Zn(2+)</name>
        <dbReference type="ChEBI" id="CHEBI:29105"/>
    </ligand>
</feature>
<feature type="binding site" evidence="8">
    <location>
        <position position="259"/>
    </location>
    <ligand>
        <name>Zn(2+)</name>
        <dbReference type="ChEBI" id="CHEBI:29105"/>
    </ligand>
</feature>
<comment type="cofactor">
    <cofactor evidence="1">
        <name>FAD</name>
        <dbReference type="ChEBI" id="CHEBI:57692"/>
    </cofactor>
</comment>
<keyword evidence="8" id="KW-0479">Metal-binding</keyword>
<dbReference type="CDD" id="cd00537">
    <property type="entry name" value="MTHFR"/>
    <property type="match status" value="1"/>
</dbReference>
<dbReference type="SUPFAM" id="SSF51730">
    <property type="entry name" value="FAD-linked oxidoreductase"/>
    <property type="match status" value="1"/>
</dbReference>
<dbReference type="Proteomes" id="UP000823906">
    <property type="component" value="Unassembled WGS sequence"/>
</dbReference>
<name>A0A9D2T5G5_9FIRM</name>
<dbReference type="Pfam" id="PF02574">
    <property type="entry name" value="S-methyl_trans"/>
    <property type="match status" value="1"/>
</dbReference>
<dbReference type="Pfam" id="PF02219">
    <property type="entry name" value="MTHFR"/>
    <property type="match status" value="1"/>
</dbReference>
<evidence type="ECO:0000259" key="9">
    <source>
        <dbReference type="PROSITE" id="PS50970"/>
    </source>
</evidence>
<evidence type="ECO:0000256" key="2">
    <source>
        <dbReference type="ARBA" id="ARBA00004777"/>
    </source>
</evidence>
<dbReference type="InterPro" id="IPR036589">
    <property type="entry name" value="HCY_dom_sf"/>
</dbReference>
<feature type="domain" description="Hcy-binding" evidence="9">
    <location>
        <begin position="1"/>
        <end position="274"/>
    </location>
</feature>
<dbReference type="EC" id="1.5.1.20" evidence="10"/>
<evidence type="ECO:0000313" key="10">
    <source>
        <dbReference type="EMBL" id="HJC45765.1"/>
    </source>
</evidence>
<evidence type="ECO:0000256" key="7">
    <source>
        <dbReference type="ARBA" id="ARBA00023002"/>
    </source>
</evidence>
<feature type="binding site" evidence="8">
    <location>
        <position position="260"/>
    </location>
    <ligand>
        <name>Zn(2+)</name>
        <dbReference type="ChEBI" id="CHEBI:29105"/>
    </ligand>
</feature>
<keyword evidence="5 8" id="KW-0808">Transferase</keyword>
<keyword evidence="4" id="KW-0285">Flavoprotein</keyword>
<dbReference type="InterPro" id="IPR029041">
    <property type="entry name" value="FAD-linked_oxidoreductase-like"/>
</dbReference>
<keyword evidence="7 10" id="KW-0560">Oxidoreductase</keyword>
<dbReference type="Gene3D" id="3.20.20.220">
    <property type="match status" value="1"/>
</dbReference>
<dbReference type="InterPro" id="IPR003171">
    <property type="entry name" value="Mehydrof_redctse-like"/>
</dbReference>
<dbReference type="GO" id="GO:0046872">
    <property type="term" value="F:metal ion binding"/>
    <property type="evidence" value="ECO:0007669"/>
    <property type="project" value="UniProtKB-KW"/>
</dbReference>
<dbReference type="GO" id="GO:0004489">
    <property type="term" value="F:methylenetetrahydrofolate reductase [NAD(P)H] activity"/>
    <property type="evidence" value="ECO:0007669"/>
    <property type="project" value="UniProtKB-EC"/>
</dbReference>
<dbReference type="AlphaFoldDB" id="A0A9D2T5G5"/>
<comment type="cofactor">
    <cofactor evidence="8">
        <name>Zn(2+)</name>
        <dbReference type="ChEBI" id="CHEBI:29105"/>
    </cofactor>
</comment>
<dbReference type="EMBL" id="DWWN01000043">
    <property type="protein sequence ID" value="HJC45765.1"/>
    <property type="molecule type" value="Genomic_DNA"/>
</dbReference>
<reference evidence="10" key="1">
    <citation type="journal article" date="2021" name="PeerJ">
        <title>Extensive microbial diversity within the chicken gut microbiome revealed by metagenomics and culture.</title>
        <authorList>
            <person name="Gilroy R."/>
            <person name="Ravi A."/>
            <person name="Getino M."/>
            <person name="Pursley I."/>
            <person name="Horton D.L."/>
            <person name="Alikhan N.F."/>
            <person name="Baker D."/>
            <person name="Gharbi K."/>
            <person name="Hall N."/>
            <person name="Watson M."/>
            <person name="Adriaenssens E.M."/>
            <person name="Foster-Nyarko E."/>
            <person name="Jarju S."/>
            <person name="Secka A."/>
            <person name="Antonio M."/>
            <person name="Oren A."/>
            <person name="Chaudhuri R.R."/>
            <person name="La Ragione R."/>
            <person name="Hildebrand F."/>
            <person name="Pallen M.J."/>
        </authorList>
    </citation>
    <scope>NUCLEOTIDE SEQUENCE</scope>
    <source>
        <strain evidence="10">ChiSjej5B23-2810</strain>
    </source>
</reference>
<comment type="caution">
    <text evidence="10">The sequence shown here is derived from an EMBL/GenBank/DDBJ whole genome shotgun (WGS) entry which is preliminary data.</text>
</comment>
<keyword evidence="8" id="KW-0862">Zinc</keyword>
<evidence type="ECO:0000256" key="8">
    <source>
        <dbReference type="PROSITE-ProRule" id="PRU00333"/>
    </source>
</evidence>
<evidence type="ECO:0000313" key="11">
    <source>
        <dbReference type="Proteomes" id="UP000823906"/>
    </source>
</evidence>
<dbReference type="InterPro" id="IPR003726">
    <property type="entry name" value="HCY_dom"/>
</dbReference>
<dbReference type="PANTHER" id="PTHR11103:SF18">
    <property type="entry name" value="SLR1189 PROTEIN"/>
    <property type="match status" value="1"/>
</dbReference>
<keyword evidence="6" id="KW-0274">FAD</keyword>
<evidence type="ECO:0000256" key="4">
    <source>
        <dbReference type="ARBA" id="ARBA00022630"/>
    </source>
</evidence>
<dbReference type="SUPFAM" id="SSF82282">
    <property type="entry name" value="Homocysteine S-methyltransferase"/>
    <property type="match status" value="1"/>
</dbReference>
<reference evidence="10" key="2">
    <citation type="submission" date="2021-04" db="EMBL/GenBank/DDBJ databases">
        <authorList>
            <person name="Gilroy R."/>
        </authorList>
    </citation>
    <scope>NUCLEOTIDE SEQUENCE</scope>
    <source>
        <strain evidence="10">ChiSjej5B23-2810</strain>
    </source>
</reference>
<keyword evidence="3 8" id="KW-0489">Methyltransferase</keyword>
<dbReference type="Gene3D" id="3.20.20.330">
    <property type="entry name" value="Homocysteine-binding-like domain"/>
    <property type="match status" value="1"/>
</dbReference>
<gene>
    <name evidence="10" type="ORF">H9703_06505</name>
</gene>
<accession>A0A9D2T5G5</accession>
<evidence type="ECO:0000256" key="5">
    <source>
        <dbReference type="ARBA" id="ARBA00022679"/>
    </source>
</evidence>
<evidence type="ECO:0000256" key="6">
    <source>
        <dbReference type="ARBA" id="ARBA00022827"/>
    </source>
</evidence>
<dbReference type="PROSITE" id="PS50970">
    <property type="entry name" value="HCY"/>
    <property type="match status" value="1"/>
</dbReference>
<sequence>MRNARDILAQRVLLFDGGMGTYYKGRPGLECEQANLADPAGVLAVHREYLEAGAEAIKTNTFGLPRMAAGGAEGWRQLAREGWRLACEAAGEDAAVFADLGPAPDTEAGPAGASYRAAAELFLELGAVNFLFETLSTDAGVAETAAYIKSRRPEAFVLVSFASLPDGYTREGVSVRALAARMAACGAVDAVGLNCLLAPNAMRSVMPALAGCGLPAAAMPNGGYPLVARDHVVYQGRPDYFAQEMCRIRQQGVVILGGCCGTTPAHIRAMRQLLERTPMPIAPAAPAPAPAAPETPAPVLDDPFLRKLAEGKKVIAVELDSPRDADLSGYMAGARRLQLAGADAVTIADCPIARARVDSSLTACKLRRELGLVAMPHMTCRDRNLNATKALLLGLYAEGVREVLAITGDPIPTAERDEVKTVYQFNSRKLAQYIHTLAAPGEALPGMTVFGALNLNARNFDVELRRAKEKAANGMAGFLTQPILSRQAVENLAAARAALPGSKLLAGILPVVSHRNALFMENEVNGIHIDPNLIQRYEGAGRAQGEALGLEISLAAAKAAAPYADGFYLMTPFNRVGLMEQLIAAIRKEILS</sequence>
<protein>
    <submittedName>
        <fullName evidence="10">Bifunctional homocysteine S-methyltransferase/methylenetetrahydrofolate reductase</fullName>
        <ecNumber evidence="10">1.5.1.20</ecNumber>
        <ecNumber evidence="10">2.1.1.10</ecNumber>
    </submittedName>
</protein>
<organism evidence="10 11">
    <name type="scientific">Candidatus Faecalibacterium faecigallinarum</name>
    <dbReference type="NCBI Taxonomy" id="2838577"/>
    <lineage>
        <taxon>Bacteria</taxon>
        <taxon>Bacillati</taxon>
        <taxon>Bacillota</taxon>
        <taxon>Clostridia</taxon>
        <taxon>Eubacteriales</taxon>
        <taxon>Oscillospiraceae</taxon>
        <taxon>Faecalibacterium</taxon>
    </lineage>
</organism>
<dbReference type="GO" id="GO:0008168">
    <property type="term" value="F:methyltransferase activity"/>
    <property type="evidence" value="ECO:0007669"/>
    <property type="project" value="UniProtKB-UniRule"/>
</dbReference>